<evidence type="ECO:0000313" key="2">
    <source>
        <dbReference type="EMBL" id="KIO22938.1"/>
    </source>
</evidence>
<dbReference type="OrthoDB" id="3240684at2759"/>
<sequence length="290" mass="31157">MSTRQRTERVRSFHAEVGGDFDADVIGRQSGESIRSGESEGWATASNSTHSHSSHESARQMAAPRPRNFNDLPRDMYMPSPNPMSAAAARRPGMHSRGPSPLPPMSATLPLNPSPHRIGSPSSMVSGPRHPALRPSASFTVNRPQQMSASTLAPSSSLRIDRNSRVSARSVYSTTGDLSDDDDEDARSFRGLSLDDEDRPTVGKGFDVIAARLGDPSSKSAKLLQRLAVQDAQEEEVLPPKGRGSGMTRANAPSLLKVPQRPMTGPNSPNLSPRLRHTPTPTSAGGARWI</sequence>
<dbReference type="AlphaFoldDB" id="A0A0C3KNL4"/>
<feature type="compositionally biased region" description="Polar residues" evidence="1">
    <location>
        <begin position="165"/>
        <end position="176"/>
    </location>
</feature>
<dbReference type="Proteomes" id="UP000054248">
    <property type="component" value="Unassembled WGS sequence"/>
</dbReference>
<gene>
    <name evidence="2" type="ORF">M407DRAFT_244988</name>
</gene>
<dbReference type="HOGENOM" id="CLU_960403_0_0_1"/>
<evidence type="ECO:0000256" key="1">
    <source>
        <dbReference type="SAM" id="MobiDB-lite"/>
    </source>
</evidence>
<reference evidence="2 3" key="1">
    <citation type="submission" date="2014-04" db="EMBL/GenBank/DDBJ databases">
        <authorList>
            <consortium name="DOE Joint Genome Institute"/>
            <person name="Kuo A."/>
            <person name="Girlanda M."/>
            <person name="Perotto S."/>
            <person name="Kohler A."/>
            <person name="Nagy L.G."/>
            <person name="Floudas D."/>
            <person name="Copeland A."/>
            <person name="Barry K.W."/>
            <person name="Cichocki N."/>
            <person name="Veneault-Fourrey C."/>
            <person name="LaButti K."/>
            <person name="Lindquist E.A."/>
            <person name="Lipzen A."/>
            <person name="Lundell T."/>
            <person name="Morin E."/>
            <person name="Murat C."/>
            <person name="Sun H."/>
            <person name="Tunlid A."/>
            <person name="Henrissat B."/>
            <person name="Grigoriev I.V."/>
            <person name="Hibbett D.S."/>
            <person name="Martin F."/>
            <person name="Nordberg H.P."/>
            <person name="Cantor M.N."/>
            <person name="Hua S.X."/>
        </authorList>
    </citation>
    <scope>NUCLEOTIDE SEQUENCE [LARGE SCALE GENOMIC DNA]</scope>
    <source>
        <strain evidence="2 3">MUT 4182</strain>
    </source>
</reference>
<feature type="region of interest" description="Disordered" evidence="1">
    <location>
        <begin position="1"/>
        <end position="185"/>
    </location>
</feature>
<feature type="region of interest" description="Disordered" evidence="1">
    <location>
        <begin position="231"/>
        <end position="290"/>
    </location>
</feature>
<accession>A0A0C3KNL4</accession>
<reference evidence="3" key="2">
    <citation type="submission" date="2015-01" db="EMBL/GenBank/DDBJ databases">
        <title>Evolutionary Origins and Diversification of the Mycorrhizal Mutualists.</title>
        <authorList>
            <consortium name="DOE Joint Genome Institute"/>
            <consortium name="Mycorrhizal Genomics Consortium"/>
            <person name="Kohler A."/>
            <person name="Kuo A."/>
            <person name="Nagy L.G."/>
            <person name="Floudas D."/>
            <person name="Copeland A."/>
            <person name="Barry K.W."/>
            <person name="Cichocki N."/>
            <person name="Veneault-Fourrey C."/>
            <person name="LaButti K."/>
            <person name="Lindquist E.A."/>
            <person name="Lipzen A."/>
            <person name="Lundell T."/>
            <person name="Morin E."/>
            <person name="Murat C."/>
            <person name="Riley R."/>
            <person name="Ohm R."/>
            <person name="Sun H."/>
            <person name="Tunlid A."/>
            <person name="Henrissat B."/>
            <person name="Grigoriev I.V."/>
            <person name="Hibbett D.S."/>
            <person name="Martin F."/>
        </authorList>
    </citation>
    <scope>NUCLEOTIDE SEQUENCE [LARGE SCALE GENOMIC DNA]</scope>
    <source>
        <strain evidence="3">MUT 4182</strain>
    </source>
</reference>
<keyword evidence="3" id="KW-1185">Reference proteome</keyword>
<proteinExistence type="predicted"/>
<name>A0A0C3KNL4_9AGAM</name>
<feature type="compositionally biased region" description="Basic and acidic residues" evidence="1">
    <location>
        <begin position="1"/>
        <end position="14"/>
    </location>
</feature>
<dbReference type="EMBL" id="KN823097">
    <property type="protein sequence ID" value="KIO22938.1"/>
    <property type="molecule type" value="Genomic_DNA"/>
</dbReference>
<evidence type="ECO:0000313" key="3">
    <source>
        <dbReference type="Proteomes" id="UP000054248"/>
    </source>
</evidence>
<feature type="compositionally biased region" description="Polar residues" evidence="1">
    <location>
        <begin position="137"/>
        <end position="158"/>
    </location>
</feature>
<feature type="compositionally biased region" description="Low complexity" evidence="1">
    <location>
        <begin position="26"/>
        <end position="51"/>
    </location>
</feature>
<organism evidence="2 3">
    <name type="scientific">Tulasnella calospora MUT 4182</name>
    <dbReference type="NCBI Taxonomy" id="1051891"/>
    <lineage>
        <taxon>Eukaryota</taxon>
        <taxon>Fungi</taxon>
        <taxon>Dikarya</taxon>
        <taxon>Basidiomycota</taxon>
        <taxon>Agaricomycotina</taxon>
        <taxon>Agaricomycetes</taxon>
        <taxon>Cantharellales</taxon>
        <taxon>Tulasnellaceae</taxon>
        <taxon>Tulasnella</taxon>
    </lineage>
</organism>
<protein>
    <submittedName>
        <fullName evidence="2">Uncharacterized protein</fullName>
    </submittedName>
</protein>